<accession>A0A3S3NJC0</accession>
<evidence type="ECO:0000313" key="2">
    <source>
        <dbReference type="EMBL" id="RWS03846.1"/>
    </source>
</evidence>
<dbReference type="PANTHER" id="PTHR21261">
    <property type="entry name" value="BEAT PROTEIN"/>
    <property type="match status" value="1"/>
</dbReference>
<dbReference type="AlphaFoldDB" id="A0A3S3NJC0"/>
<dbReference type="InterPro" id="IPR036179">
    <property type="entry name" value="Ig-like_dom_sf"/>
</dbReference>
<dbReference type="Gene3D" id="2.60.40.10">
    <property type="entry name" value="Immunoglobulins"/>
    <property type="match status" value="1"/>
</dbReference>
<organism evidence="2 3">
    <name type="scientific">Dinothrombium tinctorium</name>
    <dbReference type="NCBI Taxonomy" id="1965070"/>
    <lineage>
        <taxon>Eukaryota</taxon>
        <taxon>Metazoa</taxon>
        <taxon>Ecdysozoa</taxon>
        <taxon>Arthropoda</taxon>
        <taxon>Chelicerata</taxon>
        <taxon>Arachnida</taxon>
        <taxon>Acari</taxon>
        <taxon>Acariformes</taxon>
        <taxon>Trombidiformes</taxon>
        <taxon>Prostigmata</taxon>
        <taxon>Anystina</taxon>
        <taxon>Parasitengona</taxon>
        <taxon>Trombidioidea</taxon>
        <taxon>Trombidiidae</taxon>
        <taxon>Dinothrombium</taxon>
    </lineage>
</organism>
<dbReference type="SUPFAM" id="SSF48726">
    <property type="entry name" value="Immunoglobulin"/>
    <property type="match status" value="1"/>
</dbReference>
<dbReference type="EMBL" id="NCKU01006087">
    <property type="protein sequence ID" value="RWS03846.1"/>
    <property type="molecule type" value="Genomic_DNA"/>
</dbReference>
<feature type="non-terminal residue" evidence="2">
    <location>
        <position position="227"/>
    </location>
</feature>
<protein>
    <recommendedName>
        <fullName evidence="1">Ig-like domain-containing protein</fullName>
    </recommendedName>
</protein>
<keyword evidence="3" id="KW-1185">Reference proteome</keyword>
<reference evidence="2 3" key="1">
    <citation type="journal article" date="2018" name="Gigascience">
        <title>Genomes of trombidid mites reveal novel predicted allergens and laterally-transferred genes associated with secondary metabolism.</title>
        <authorList>
            <person name="Dong X."/>
            <person name="Chaisiri K."/>
            <person name="Xia D."/>
            <person name="Armstrong S.D."/>
            <person name="Fang Y."/>
            <person name="Donnelly M.J."/>
            <person name="Kadowaki T."/>
            <person name="McGarry J.W."/>
            <person name="Darby A.C."/>
            <person name="Makepeace B.L."/>
        </authorList>
    </citation>
    <scope>NUCLEOTIDE SEQUENCE [LARGE SCALE GENOMIC DNA]</scope>
    <source>
        <strain evidence="2">UoL-WK</strain>
    </source>
</reference>
<proteinExistence type="predicted"/>
<gene>
    <name evidence="2" type="ORF">B4U79_13125</name>
</gene>
<dbReference type="Proteomes" id="UP000285301">
    <property type="component" value="Unassembled WGS sequence"/>
</dbReference>
<comment type="caution">
    <text evidence="2">The sequence shown here is derived from an EMBL/GenBank/DDBJ whole genome shotgun (WGS) entry which is preliminary data.</text>
</comment>
<dbReference type="InterPro" id="IPR007110">
    <property type="entry name" value="Ig-like_dom"/>
</dbReference>
<sequence length="227" mass="26204">IAVASCVHIIRYHIPSSFDARFESTLVLDCDYSYNANDLKLIVRWFFESIPEPIYQWIPDHNIRRVSDFLLPYFDTDYLSNPSDQYTKYRAVKINNPTPELSGRYMCDVSSLAGQAKKENLVTIFETGDLELECVVDGVNPRGIMTISQQSISESTHFIAIEKNVAQVSFFNENTSLYETRIKYKITEKDMIGIRTSRKGTVLQCQFTIPNTTFVRRKRIALYSSTY</sequence>
<dbReference type="InterPro" id="IPR013783">
    <property type="entry name" value="Ig-like_fold"/>
</dbReference>
<feature type="non-terminal residue" evidence="2">
    <location>
        <position position="1"/>
    </location>
</feature>
<name>A0A3S3NJC0_9ACAR</name>
<feature type="domain" description="Ig-like" evidence="1">
    <location>
        <begin position="24"/>
        <end position="123"/>
    </location>
</feature>
<dbReference type="PROSITE" id="PS50835">
    <property type="entry name" value="IG_LIKE"/>
    <property type="match status" value="1"/>
</dbReference>
<evidence type="ECO:0000259" key="1">
    <source>
        <dbReference type="PROSITE" id="PS50835"/>
    </source>
</evidence>
<dbReference type="STRING" id="1965070.A0A3S3NJC0"/>
<dbReference type="OrthoDB" id="6478865at2759"/>
<evidence type="ECO:0000313" key="3">
    <source>
        <dbReference type="Proteomes" id="UP000285301"/>
    </source>
</evidence>